<dbReference type="GeneID" id="30996951"/>
<dbReference type="STRING" id="984485.A0A1E4RDD8"/>
<dbReference type="InterPro" id="IPR001509">
    <property type="entry name" value="Epimerase_deHydtase"/>
</dbReference>
<dbReference type="PANTHER" id="PTHR10366:SF564">
    <property type="entry name" value="STEROL-4-ALPHA-CARBOXYLATE 3-DEHYDROGENASE, DECARBOXYLATING"/>
    <property type="match status" value="1"/>
</dbReference>
<dbReference type="Pfam" id="PF01370">
    <property type="entry name" value="Epimerase"/>
    <property type="match status" value="1"/>
</dbReference>
<proteinExistence type="inferred from homology"/>
<accession>A0A1E4RDD8</accession>
<keyword evidence="5" id="KW-1185">Reference proteome</keyword>
<dbReference type="PANTHER" id="PTHR10366">
    <property type="entry name" value="NAD DEPENDENT EPIMERASE/DEHYDRATASE"/>
    <property type="match status" value="1"/>
</dbReference>
<evidence type="ECO:0000256" key="1">
    <source>
        <dbReference type="ARBA" id="ARBA00023002"/>
    </source>
</evidence>
<reference evidence="5" key="1">
    <citation type="submission" date="2016-05" db="EMBL/GenBank/DDBJ databases">
        <title>Comparative genomics of biotechnologically important yeasts.</title>
        <authorList>
            <consortium name="DOE Joint Genome Institute"/>
            <person name="Riley R."/>
            <person name="Haridas S."/>
            <person name="Wolfe K.H."/>
            <person name="Lopes M.R."/>
            <person name="Hittinger C.T."/>
            <person name="Goker M."/>
            <person name="Salamov A."/>
            <person name="Wisecaver J."/>
            <person name="Long T.M."/>
            <person name="Aerts A.L."/>
            <person name="Barry K."/>
            <person name="Choi C."/>
            <person name="Clum A."/>
            <person name="Coughlan A.Y."/>
            <person name="Deshpande S."/>
            <person name="Douglass A.P."/>
            <person name="Hanson S.J."/>
            <person name="Klenk H.-P."/>
            <person name="Labutti K."/>
            <person name="Lapidus A."/>
            <person name="Lindquist E."/>
            <person name="Lipzen A."/>
            <person name="Meier-Kolthoff J.P."/>
            <person name="Ohm R.A."/>
            <person name="Otillar R.P."/>
            <person name="Pangilinan J."/>
            <person name="Peng Y."/>
            <person name="Rokas A."/>
            <person name="Rosa C.A."/>
            <person name="Scheuner C."/>
            <person name="Sibirny A.A."/>
            <person name="Slot J.C."/>
            <person name="Stielow J.B."/>
            <person name="Sun H."/>
            <person name="Kurtzman C.P."/>
            <person name="Blackwell M."/>
            <person name="Grigoriev I.V."/>
            <person name="Jeffries T.W."/>
        </authorList>
    </citation>
    <scope>NUCLEOTIDE SEQUENCE [LARGE SCALE GENOMIC DNA]</scope>
    <source>
        <strain evidence="5">NRRL Y-1933</strain>
    </source>
</reference>
<feature type="domain" description="NAD-dependent epimerase/dehydratase" evidence="3">
    <location>
        <begin position="17"/>
        <end position="270"/>
    </location>
</feature>
<evidence type="ECO:0000259" key="3">
    <source>
        <dbReference type="Pfam" id="PF01370"/>
    </source>
</evidence>
<dbReference type="AlphaFoldDB" id="A0A1E4RDD8"/>
<dbReference type="Proteomes" id="UP000095085">
    <property type="component" value="Unassembled WGS sequence"/>
</dbReference>
<dbReference type="FunFam" id="3.40.50.720:FF:000191">
    <property type="entry name" value="Methylglyoxal reductase (NADPH-dependent)"/>
    <property type="match status" value="1"/>
</dbReference>
<dbReference type="Gene3D" id="3.40.50.720">
    <property type="entry name" value="NAD(P)-binding Rossmann-like Domain"/>
    <property type="match status" value="1"/>
</dbReference>
<gene>
    <name evidence="4" type="ORF">HYPBUDRAFT_158781</name>
</gene>
<dbReference type="InterPro" id="IPR036291">
    <property type="entry name" value="NAD(P)-bd_dom_sf"/>
</dbReference>
<keyword evidence="1" id="KW-0560">Oxidoreductase</keyword>
<organism evidence="4 5">
    <name type="scientific">Hyphopichia burtonii NRRL Y-1933</name>
    <dbReference type="NCBI Taxonomy" id="984485"/>
    <lineage>
        <taxon>Eukaryota</taxon>
        <taxon>Fungi</taxon>
        <taxon>Dikarya</taxon>
        <taxon>Ascomycota</taxon>
        <taxon>Saccharomycotina</taxon>
        <taxon>Pichiomycetes</taxon>
        <taxon>Debaryomycetaceae</taxon>
        <taxon>Hyphopichia</taxon>
    </lineage>
</organism>
<dbReference type="GO" id="GO:0016616">
    <property type="term" value="F:oxidoreductase activity, acting on the CH-OH group of donors, NAD or NADP as acceptor"/>
    <property type="evidence" value="ECO:0007669"/>
    <property type="project" value="TreeGrafter"/>
</dbReference>
<protein>
    <recommendedName>
        <fullName evidence="3">NAD-dependent epimerase/dehydratase domain-containing protein</fullName>
    </recommendedName>
</protein>
<dbReference type="SUPFAM" id="SSF51735">
    <property type="entry name" value="NAD(P)-binding Rossmann-fold domains"/>
    <property type="match status" value="1"/>
</dbReference>
<dbReference type="OrthoDB" id="2735536at2759"/>
<evidence type="ECO:0000313" key="5">
    <source>
        <dbReference type="Proteomes" id="UP000095085"/>
    </source>
</evidence>
<evidence type="ECO:0000313" key="4">
    <source>
        <dbReference type="EMBL" id="ODV65262.1"/>
    </source>
</evidence>
<dbReference type="EMBL" id="KV454545">
    <property type="protein sequence ID" value="ODV65262.1"/>
    <property type="molecule type" value="Genomic_DNA"/>
</dbReference>
<sequence length="351" mass="39780">MAPLNPHPNHAIANYSVLVTGLTGYIAQHLVKLLIAKGYKVIGQVRSKEKGERLKSNLGSDSFSYEVIQGLEVKGALDPILQKRKDIRAIFHTASPVLFESKDVYNEVFVPAVEGTKNVLESIYLHAPQVKKLVVTSSLAALASYDQNMDPNFIIDETNYNNTTMEETLKNGSNGYYGAKTFAERAVWDFKRNKYPNFEVTMIMPSYTIGPQAFDSEVNGNQLNTTAQWVADLLKLKPEDPIPGFLDSQIDVRDIARAHVVALENPNTNGKRYFMRLSRTNMQQILDIIHKHFPKEFGHLPKGKPITDYYNEIFVKAAYIDDTETRKIMDFDYISLEQTIIDTINQILRTK</sequence>
<dbReference type="RefSeq" id="XP_020074329.1">
    <property type="nucleotide sequence ID" value="XM_020222402.1"/>
</dbReference>
<comment type="similarity">
    <text evidence="2">Belongs to the NAD(P)-dependent epimerase/dehydratase family. Dihydroflavonol-4-reductase subfamily.</text>
</comment>
<evidence type="ECO:0000256" key="2">
    <source>
        <dbReference type="ARBA" id="ARBA00023445"/>
    </source>
</evidence>
<name>A0A1E4RDD8_9ASCO</name>
<dbReference type="InterPro" id="IPR050425">
    <property type="entry name" value="NAD(P)_dehydrat-like"/>
</dbReference>